<evidence type="ECO:0000313" key="2">
    <source>
        <dbReference type="EMBL" id="WWD09678.1"/>
    </source>
</evidence>
<dbReference type="AlphaFoldDB" id="A0AAX4KV75"/>
<sequence length="201" mass="22299">MQSLQELENEALARVEEAKAARYRPPYQVDPSCLSGDQSDEPSVDTLSKALASALATAKTDHSIWKARSHNPSSEVLEQFRLESERDILTQSKPFLEGVLREIETETKASGDDSRTYSNVGSGYRVSVERKDDQGSDFVLEYTTESGTYILPISGIKYSNNKYFTEILYGKPRSKVSSGFKDDTFIPPSVTSSSGANYFPL</sequence>
<evidence type="ECO:0000313" key="3">
    <source>
        <dbReference type="Proteomes" id="UP001358614"/>
    </source>
</evidence>
<dbReference type="KEGG" id="ker:91106607"/>
<gene>
    <name evidence="2" type="ORF">V865_007806</name>
</gene>
<dbReference type="GeneID" id="91106607"/>
<dbReference type="Proteomes" id="UP001358614">
    <property type="component" value="Chromosome 2"/>
</dbReference>
<accession>A0AAX4KV75</accession>
<keyword evidence="3" id="KW-1185">Reference proteome</keyword>
<protein>
    <submittedName>
        <fullName evidence="2">Uncharacterized protein</fullName>
    </submittedName>
</protein>
<reference evidence="2 3" key="1">
    <citation type="submission" date="2024-01" db="EMBL/GenBank/DDBJ databases">
        <title>Comparative genomics of Cryptococcus and Kwoniella reveals pathogenesis evolution and contrasting modes of karyotype evolution via chromosome fusion or intercentromeric recombination.</title>
        <authorList>
            <person name="Coelho M.A."/>
            <person name="David-Palma M."/>
            <person name="Shea T."/>
            <person name="Bowers K."/>
            <person name="McGinley-Smith S."/>
            <person name="Mohammad A.W."/>
            <person name="Gnirke A."/>
            <person name="Yurkov A.M."/>
            <person name="Nowrousian M."/>
            <person name="Sun S."/>
            <person name="Cuomo C.A."/>
            <person name="Heitman J."/>
        </authorList>
    </citation>
    <scope>NUCLEOTIDE SEQUENCE [LARGE SCALE GENOMIC DNA]</scope>
    <source>
        <strain evidence="2 3">PYCC6329</strain>
    </source>
</reference>
<name>A0AAX4KV75_9TREE</name>
<evidence type="ECO:0000256" key="1">
    <source>
        <dbReference type="SAM" id="MobiDB-lite"/>
    </source>
</evidence>
<dbReference type="EMBL" id="CP144090">
    <property type="protein sequence ID" value="WWD09678.1"/>
    <property type="molecule type" value="Genomic_DNA"/>
</dbReference>
<proteinExistence type="predicted"/>
<organism evidence="2 3">
    <name type="scientific">Kwoniella europaea PYCC6329</name>
    <dbReference type="NCBI Taxonomy" id="1423913"/>
    <lineage>
        <taxon>Eukaryota</taxon>
        <taxon>Fungi</taxon>
        <taxon>Dikarya</taxon>
        <taxon>Basidiomycota</taxon>
        <taxon>Agaricomycotina</taxon>
        <taxon>Tremellomycetes</taxon>
        <taxon>Tremellales</taxon>
        <taxon>Cryptococcaceae</taxon>
        <taxon>Kwoniella</taxon>
    </lineage>
</organism>
<dbReference type="RefSeq" id="XP_066087645.1">
    <property type="nucleotide sequence ID" value="XM_066231548.1"/>
</dbReference>
<feature type="region of interest" description="Disordered" evidence="1">
    <location>
        <begin position="17"/>
        <end position="45"/>
    </location>
</feature>